<evidence type="ECO:0000313" key="2">
    <source>
        <dbReference type="Proteomes" id="UP000248616"/>
    </source>
</evidence>
<name>A0A2W7CD01_9HYPH</name>
<sequence length="173" mass="18228">MTTIAYRHGVMAADTRAYGGREGSIGSKVKIRRLPDGRLIGATSAQVGAGEAILDWYAAGADVHKTPEGVESDEVGLLVVHPDGRAQVASGAWTLTGMLENAYFAVGSGSNYAVAILEFGGTPQQAVEIACKFDSCSGLPVVSLMHGAPCPSPRHSRRAKWLSWVGRRFKISG</sequence>
<organism evidence="1 2">
    <name type="scientific">Mesorhizobium kowhaii</name>
    <dbReference type="NCBI Taxonomy" id="1300272"/>
    <lineage>
        <taxon>Bacteria</taxon>
        <taxon>Pseudomonadati</taxon>
        <taxon>Pseudomonadota</taxon>
        <taxon>Alphaproteobacteria</taxon>
        <taxon>Hyphomicrobiales</taxon>
        <taxon>Phyllobacteriaceae</taxon>
        <taxon>Mesorhizobium</taxon>
    </lineage>
</organism>
<gene>
    <name evidence="1" type="ORF">B5V02_02020</name>
</gene>
<proteinExistence type="predicted"/>
<protein>
    <submittedName>
        <fullName evidence="1">Uncharacterized protein</fullName>
    </submittedName>
</protein>
<keyword evidence="2" id="KW-1185">Reference proteome</keyword>
<comment type="caution">
    <text evidence="1">The sequence shown here is derived from an EMBL/GenBank/DDBJ whole genome shotgun (WGS) entry which is preliminary data.</text>
</comment>
<dbReference type="OrthoDB" id="8086914at2"/>
<accession>A0A2W7CD01</accession>
<dbReference type="InterPro" id="IPR029055">
    <property type="entry name" value="Ntn_hydrolases_N"/>
</dbReference>
<evidence type="ECO:0000313" key="1">
    <source>
        <dbReference type="EMBL" id="PZV40151.1"/>
    </source>
</evidence>
<reference evidence="2" key="1">
    <citation type="submission" date="2017-03" db="EMBL/GenBank/DDBJ databases">
        <authorList>
            <person name="Safronova V.I."/>
            <person name="Sazanova A.L."/>
            <person name="Chirak E.R."/>
        </authorList>
    </citation>
    <scope>NUCLEOTIDE SEQUENCE [LARGE SCALE GENOMIC DNA]</scope>
    <source>
        <strain evidence="2">Ach-343</strain>
    </source>
</reference>
<dbReference type="AlphaFoldDB" id="A0A2W7CD01"/>
<dbReference type="Proteomes" id="UP000248616">
    <property type="component" value="Unassembled WGS sequence"/>
</dbReference>
<dbReference type="EMBL" id="MZXV01000011">
    <property type="protein sequence ID" value="PZV40151.1"/>
    <property type="molecule type" value="Genomic_DNA"/>
</dbReference>
<dbReference type="SUPFAM" id="SSF56235">
    <property type="entry name" value="N-terminal nucleophile aminohydrolases (Ntn hydrolases)"/>
    <property type="match status" value="1"/>
</dbReference>